<dbReference type="AlphaFoldDB" id="A0A1A6B4J3"/>
<evidence type="ECO:0000313" key="3">
    <source>
        <dbReference type="EMBL" id="OBR97178.1"/>
    </source>
</evidence>
<sequence length="390" mass="41427">MINIIKTAIVTIVISFISGLLLDYYKNLAPRLLCNIRSAMPTKNNKRIRAYIITISNISSKTINKLTLNIQSQQNHLNITDAKITRGLKFDSSLKDNTLDVYIPFLSKNDKFSVTVYGDDQHAMRNKPAIVLRSPENFKQIDSLRQNGILALLFNIPKSISETISNTVKKPEAIVSDEKDDFTKVMRKPLGTEETANRRNRKVRYGNKNPGNTKKALIIVVSIILLVFAGVLGKSYLKGASANTQTPDVETVVPNQSTDATNSSKGTTKNSNSKASSGQTTRNSGSKASSGQTTENPGSKASSGQTTENPGSKASSGQTTENPGSKTSSGQTTQNPDSKTSSGQTTGGSDSKSSSGQTTGNSDPKASSGQTTGGSNSGTSSGQTTQSSGN</sequence>
<organism evidence="3 4">
    <name type="scientific">Clostridium ragsdalei P11</name>
    <dbReference type="NCBI Taxonomy" id="1353534"/>
    <lineage>
        <taxon>Bacteria</taxon>
        <taxon>Bacillati</taxon>
        <taxon>Bacillota</taxon>
        <taxon>Clostridia</taxon>
        <taxon>Eubacteriales</taxon>
        <taxon>Clostridiaceae</taxon>
        <taxon>Clostridium</taxon>
    </lineage>
</organism>
<feature type="region of interest" description="Disordered" evidence="1">
    <location>
        <begin position="241"/>
        <end position="390"/>
    </location>
</feature>
<feature type="compositionally biased region" description="Low complexity" evidence="1">
    <location>
        <begin position="337"/>
        <end position="360"/>
    </location>
</feature>
<feature type="region of interest" description="Disordered" evidence="1">
    <location>
        <begin position="189"/>
        <end position="210"/>
    </location>
</feature>
<keyword evidence="2" id="KW-1133">Transmembrane helix</keyword>
<name>A0A1A6B4J3_9CLOT</name>
<keyword evidence="2" id="KW-0812">Transmembrane</keyword>
<dbReference type="RefSeq" id="WP_065076557.1">
    <property type="nucleotide sequence ID" value="NZ_LROS01000001.1"/>
</dbReference>
<evidence type="ECO:0000256" key="1">
    <source>
        <dbReference type="SAM" id="MobiDB-lite"/>
    </source>
</evidence>
<evidence type="ECO:0000313" key="4">
    <source>
        <dbReference type="Proteomes" id="UP000093954"/>
    </source>
</evidence>
<evidence type="ECO:0000256" key="2">
    <source>
        <dbReference type="SAM" id="Phobius"/>
    </source>
</evidence>
<accession>A0A1A6B4J3</accession>
<comment type="caution">
    <text evidence="3">The sequence shown here is derived from an EMBL/GenBank/DDBJ whole genome shotgun (WGS) entry which is preliminary data.</text>
</comment>
<feature type="compositionally biased region" description="Low complexity" evidence="1">
    <location>
        <begin position="377"/>
        <end position="390"/>
    </location>
</feature>
<dbReference type="EMBL" id="LROS01000001">
    <property type="protein sequence ID" value="OBR97178.1"/>
    <property type="molecule type" value="Genomic_DNA"/>
</dbReference>
<proteinExistence type="predicted"/>
<gene>
    <name evidence="3" type="ORF">CLRAG_00970</name>
</gene>
<keyword evidence="4" id="KW-1185">Reference proteome</keyword>
<protein>
    <submittedName>
        <fullName evidence="3">Uncharacterized protein</fullName>
    </submittedName>
</protein>
<feature type="transmembrane region" description="Helical" evidence="2">
    <location>
        <begin position="216"/>
        <end position="237"/>
    </location>
</feature>
<reference evidence="3 4" key="1">
    <citation type="journal article" date="2012" name="Front. Microbiol.">
        <title>Draft Genome Sequence of the Virulent Strain 01-B526 of the Fish Pathogen Aeromonas salmonicida.</title>
        <authorList>
            <person name="Charette S.J."/>
            <person name="Brochu F."/>
            <person name="Boyle B."/>
            <person name="Filion G."/>
            <person name="Tanaka K.H."/>
            <person name="Derome N."/>
        </authorList>
    </citation>
    <scope>NUCLEOTIDE SEQUENCE [LARGE SCALE GENOMIC DNA]</scope>
    <source>
        <strain evidence="3 4">P11</strain>
    </source>
</reference>
<feature type="transmembrane region" description="Helical" evidence="2">
    <location>
        <begin position="6"/>
        <end position="25"/>
    </location>
</feature>
<feature type="compositionally biased region" description="Polar residues" evidence="1">
    <location>
        <begin position="279"/>
        <end position="336"/>
    </location>
</feature>
<feature type="compositionally biased region" description="Polar residues" evidence="1">
    <location>
        <begin position="241"/>
        <end position="259"/>
    </location>
</feature>
<keyword evidence="2" id="KW-0472">Membrane</keyword>
<feature type="compositionally biased region" description="Low complexity" evidence="1">
    <location>
        <begin position="260"/>
        <end position="278"/>
    </location>
</feature>
<dbReference type="Proteomes" id="UP000093954">
    <property type="component" value="Unassembled WGS sequence"/>
</dbReference>
<dbReference type="PATRIC" id="fig|1353534.3.peg.99"/>